<sequence length="135" mass="14820">MVVSPDGEKCEAYDSNPGHLAYRASAFPNELTGPPHISSSIQFKFGTVTFSPASPRIFPRIRDREQCIADLDKPMGKFYGELYPPRPPVGHHCCRVVKSLQPVQDSNLGHLAYRASALPTELTGPPHIPSPVQLN</sequence>
<keyword evidence="2" id="KW-1185">Reference proteome</keyword>
<dbReference type="Proteomes" id="UP000828390">
    <property type="component" value="Unassembled WGS sequence"/>
</dbReference>
<evidence type="ECO:0000313" key="1">
    <source>
        <dbReference type="EMBL" id="KAH3748610.1"/>
    </source>
</evidence>
<reference evidence="1" key="1">
    <citation type="journal article" date="2019" name="bioRxiv">
        <title>The Genome of the Zebra Mussel, Dreissena polymorpha: A Resource for Invasive Species Research.</title>
        <authorList>
            <person name="McCartney M.A."/>
            <person name="Auch B."/>
            <person name="Kono T."/>
            <person name="Mallez S."/>
            <person name="Zhang Y."/>
            <person name="Obille A."/>
            <person name="Becker A."/>
            <person name="Abrahante J.E."/>
            <person name="Garbe J."/>
            <person name="Badalamenti J.P."/>
            <person name="Herman A."/>
            <person name="Mangelson H."/>
            <person name="Liachko I."/>
            <person name="Sullivan S."/>
            <person name="Sone E.D."/>
            <person name="Koren S."/>
            <person name="Silverstein K.A.T."/>
            <person name="Beckman K.B."/>
            <person name="Gohl D.M."/>
        </authorList>
    </citation>
    <scope>NUCLEOTIDE SEQUENCE</scope>
    <source>
        <strain evidence="1">Duluth1</strain>
        <tissue evidence="1">Whole animal</tissue>
    </source>
</reference>
<evidence type="ECO:0000313" key="2">
    <source>
        <dbReference type="Proteomes" id="UP000828390"/>
    </source>
</evidence>
<organism evidence="1 2">
    <name type="scientific">Dreissena polymorpha</name>
    <name type="common">Zebra mussel</name>
    <name type="synonym">Mytilus polymorpha</name>
    <dbReference type="NCBI Taxonomy" id="45954"/>
    <lineage>
        <taxon>Eukaryota</taxon>
        <taxon>Metazoa</taxon>
        <taxon>Spiralia</taxon>
        <taxon>Lophotrochozoa</taxon>
        <taxon>Mollusca</taxon>
        <taxon>Bivalvia</taxon>
        <taxon>Autobranchia</taxon>
        <taxon>Heteroconchia</taxon>
        <taxon>Euheterodonta</taxon>
        <taxon>Imparidentia</taxon>
        <taxon>Neoheterodontei</taxon>
        <taxon>Myida</taxon>
        <taxon>Dreissenoidea</taxon>
        <taxon>Dreissenidae</taxon>
        <taxon>Dreissena</taxon>
    </lineage>
</organism>
<reference evidence="1" key="2">
    <citation type="submission" date="2020-11" db="EMBL/GenBank/DDBJ databases">
        <authorList>
            <person name="McCartney M.A."/>
            <person name="Auch B."/>
            <person name="Kono T."/>
            <person name="Mallez S."/>
            <person name="Becker A."/>
            <person name="Gohl D.M."/>
            <person name="Silverstein K.A.T."/>
            <person name="Koren S."/>
            <person name="Bechman K.B."/>
            <person name="Herman A."/>
            <person name="Abrahante J.E."/>
            <person name="Garbe J."/>
        </authorList>
    </citation>
    <scope>NUCLEOTIDE SEQUENCE</scope>
    <source>
        <strain evidence="1">Duluth1</strain>
        <tissue evidence="1">Whole animal</tissue>
    </source>
</reference>
<dbReference type="AlphaFoldDB" id="A0A9D4DHQ6"/>
<name>A0A9D4DHQ6_DREPO</name>
<accession>A0A9D4DHQ6</accession>
<gene>
    <name evidence="1" type="ORF">DPMN_183056</name>
</gene>
<dbReference type="AntiFam" id="ANF00011">
    <property type="entry name" value="tRNA translation"/>
</dbReference>
<comment type="caution">
    <text evidence="1">The sequence shown here is derived from an EMBL/GenBank/DDBJ whole genome shotgun (WGS) entry which is preliminary data.</text>
</comment>
<protein>
    <submittedName>
        <fullName evidence="1">Uncharacterized protein</fullName>
    </submittedName>
</protein>
<proteinExistence type="predicted"/>
<dbReference type="EMBL" id="JAIWYP010000010">
    <property type="protein sequence ID" value="KAH3748610.1"/>
    <property type="molecule type" value="Genomic_DNA"/>
</dbReference>